<reference evidence="3" key="1">
    <citation type="journal article" date="2019" name="Int. J. Syst. Evol. Microbiol.">
        <title>The Global Catalogue of Microorganisms (GCM) 10K type strain sequencing project: providing services to taxonomists for standard genome sequencing and annotation.</title>
        <authorList>
            <consortium name="The Broad Institute Genomics Platform"/>
            <consortium name="The Broad Institute Genome Sequencing Center for Infectious Disease"/>
            <person name="Wu L."/>
            <person name="Ma J."/>
        </authorList>
    </citation>
    <scope>NUCLEOTIDE SEQUENCE [LARGE SCALE GENOMIC DNA]</scope>
    <source>
        <strain evidence="3">KLKA75</strain>
    </source>
</reference>
<name>A0ABV9TQZ1_9ACTN</name>
<evidence type="ECO:0008006" key="4">
    <source>
        <dbReference type="Google" id="ProtNLM"/>
    </source>
</evidence>
<organism evidence="2 3">
    <name type="scientific">Actinomadura gamaensis</name>
    <dbReference type="NCBI Taxonomy" id="1763541"/>
    <lineage>
        <taxon>Bacteria</taxon>
        <taxon>Bacillati</taxon>
        <taxon>Actinomycetota</taxon>
        <taxon>Actinomycetes</taxon>
        <taxon>Streptosporangiales</taxon>
        <taxon>Thermomonosporaceae</taxon>
        <taxon>Actinomadura</taxon>
    </lineage>
</organism>
<dbReference type="EMBL" id="JBHSIT010000001">
    <property type="protein sequence ID" value="MFC4906526.1"/>
    <property type="molecule type" value="Genomic_DNA"/>
</dbReference>
<dbReference type="Gene3D" id="3.40.50.1000">
    <property type="entry name" value="HAD superfamily/HAD-like"/>
    <property type="match status" value="1"/>
</dbReference>
<evidence type="ECO:0000313" key="3">
    <source>
        <dbReference type="Proteomes" id="UP001595872"/>
    </source>
</evidence>
<keyword evidence="3" id="KW-1185">Reference proteome</keyword>
<evidence type="ECO:0000256" key="1">
    <source>
        <dbReference type="SAM" id="MobiDB-lite"/>
    </source>
</evidence>
<feature type="compositionally biased region" description="Low complexity" evidence="1">
    <location>
        <begin position="177"/>
        <end position="186"/>
    </location>
</feature>
<accession>A0ABV9TQZ1</accession>
<proteinExistence type="predicted"/>
<feature type="region of interest" description="Disordered" evidence="1">
    <location>
        <begin position="170"/>
        <end position="193"/>
    </location>
</feature>
<gene>
    <name evidence="2" type="ORF">ACFPCY_04275</name>
</gene>
<evidence type="ECO:0000313" key="2">
    <source>
        <dbReference type="EMBL" id="MFC4906526.1"/>
    </source>
</evidence>
<sequence length="193" mass="20533">MEPRLGVDFGRVIQGGPLSPGNADTAFLGGTLRDALASPPNDGAFEALAELVALFGGRVWIISKCGERVERKTRAWLDHHRVPARTGLPRANVRFCRKRAQKAVHCADLGITHMIDDRPAVHRALAGVVPHRYLFGPRDAPAPEGLPNPLSWAETLSMIKADVLAAPVGGATPVTDATGSAAGRAGRATRRSR</sequence>
<comment type="caution">
    <text evidence="2">The sequence shown here is derived from an EMBL/GenBank/DDBJ whole genome shotgun (WGS) entry which is preliminary data.</text>
</comment>
<dbReference type="RefSeq" id="WP_378252220.1">
    <property type="nucleotide sequence ID" value="NZ_JBHSIT010000001.1"/>
</dbReference>
<dbReference type="Proteomes" id="UP001595872">
    <property type="component" value="Unassembled WGS sequence"/>
</dbReference>
<dbReference type="InterPro" id="IPR023214">
    <property type="entry name" value="HAD_sf"/>
</dbReference>
<protein>
    <recommendedName>
        <fullName evidence="4">Polynucleotide kinase</fullName>
    </recommendedName>
</protein>